<accession>A0AAW1WEP0</accession>
<proteinExistence type="predicted"/>
<evidence type="ECO:0000313" key="1">
    <source>
        <dbReference type="EMBL" id="KAK9922371.1"/>
    </source>
</evidence>
<dbReference type="AlphaFoldDB" id="A0AAW1WEP0"/>
<protein>
    <submittedName>
        <fullName evidence="1">Uncharacterized protein</fullName>
    </submittedName>
</protein>
<dbReference type="EMBL" id="JBEDUW010000006">
    <property type="protein sequence ID" value="KAK9922371.1"/>
    <property type="molecule type" value="Genomic_DNA"/>
</dbReference>
<name>A0AAW1WEP0_RUBAR</name>
<evidence type="ECO:0000313" key="2">
    <source>
        <dbReference type="Proteomes" id="UP001457282"/>
    </source>
</evidence>
<sequence>MMAGLGCRRRVWVLGVRVAGQRLWGSRRSRCRFGDGLINGCGLERARVILSGGMDWFDYGFGADWFVKASRFG</sequence>
<keyword evidence="2" id="KW-1185">Reference proteome</keyword>
<gene>
    <name evidence="1" type="ORF">M0R45_030837</name>
</gene>
<organism evidence="1 2">
    <name type="scientific">Rubus argutus</name>
    <name type="common">Southern blackberry</name>
    <dbReference type="NCBI Taxonomy" id="59490"/>
    <lineage>
        <taxon>Eukaryota</taxon>
        <taxon>Viridiplantae</taxon>
        <taxon>Streptophyta</taxon>
        <taxon>Embryophyta</taxon>
        <taxon>Tracheophyta</taxon>
        <taxon>Spermatophyta</taxon>
        <taxon>Magnoliopsida</taxon>
        <taxon>eudicotyledons</taxon>
        <taxon>Gunneridae</taxon>
        <taxon>Pentapetalae</taxon>
        <taxon>rosids</taxon>
        <taxon>fabids</taxon>
        <taxon>Rosales</taxon>
        <taxon>Rosaceae</taxon>
        <taxon>Rosoideae</taxon>
        <taxon>Rosoideae incertae sedis</taxon>
        <taxon>Rubus</taxon>
    </lineage>
</organism>
<comment type="caution">
    <text evidence="1">The sequence shown here is derived from an EMBL/GenBank/DDBJ whole genome shotgun (WGS) entry which is preliminary data.</text>
</comment>
<dbReference type="Proteomes" id="UP001457282">
    <property type="component" value="Unassembled WGS sequence"/>
</dbReference>
<reference evidence="1 2" key="1">
    <citation type="journal article" date="2023" name="G3 (Bethesda)">
        <title>A chromosome-length genome assembly and annotation of blackberry (Rubus argutus, cv. 'Hillquist').</title>
        <authorList>
            <person name="Bruna T."/>
            <person name="Aryal R."/>
            <person name="Dudchenko O."/>
            <person name="Sargent D.J."/>
            <person name="Mead D."/>
            <person name="Buti M."/>
            <person name="Cavallini A."/>
            <person name="Hytonen T."/>
            <person name="Andres J."/>
            <person name="Pham M."/>
            <person name="Weisz D."/>
            <person name="Mascagni F."/>
            <person name="Usai G."/>
            <person name="Natali L."/>
            <person name="Bassil N."/>
            <person name="Fernandez G.E."/>
            <person name="Lomsadze A."/>
            <person name="Armour M."/>
            <person name="Olukolu B."/>
            <person name="Poorten T."/>
            <person name="Britton C."/>
            <person name="Davik J."/>
            <person name="Ashrafi H."/>
            <person name="Aiden E.L."/>
            <person name="Borodovsky M."/>
            <person name="Worthington M."/>
        </authorList>
    </citation>
    <scope>NUCLEOTIDE SEQUENCE [LARGE SCALE GENOMIC DNA]</scope>
    <source>
        <strain evidence="1">PI 553951</strain>
    </source>
</reference>